<dbReference type="Proteomes" id="UP001558613">
    <property type="component" value="Unassembled WGS sequence"/>
</dbReference>
<evidence type="ECO:0000313" key="3">
    <source>
        <dbReference type="Proteomes" id="UP001558613"/>
    </source>
</evidence>
<dbReference type="PANTHER" id="PTHR33104">
    <property type="entry name" value="SI:DKEY-29D5.2"/>
    <property type="match status" value="1"/>
</dbReference>
<dbReference type="InterPro" id="IPR040564">
    <property type="entry name" value="CxC3-like"/>
</dbReference>
<dbReference type="CDD" id="cd19757">
    <property type="entry name" value="Bbox1"/>
    <property type="match status" value="1"/>
</dbReference>
<organism evidence="2 3">
    <name type="scientific">Cirrhinus molitorella</name>
    <name type="common">mud carp</name>
    <dbReference type="NCBI Taxonomy" id="172907"/>
    <lineage>
        <taxon>Eukaryota</taxon>
        <taxon>Metazoa</taxon>
        <taxon>Chordata</taxon>
        <taxon>Craniata</taxon>
        <taxon>Vertebrata</taxon>
        <taxon>Euteleostomi</taxon>
        <taxon>Actinopterygii</taxon>
        <taxon>Neopterygii</taxon>
        <taxon>Teleostei</taxon>
        <taxon>Ostariophysi</taxon>
        <taxon>Cypriniformes</taxon>
        <taxon>Cyprinidae</taxon>
        <taxon>Labeoninae</taxon>
        <taxon>Labeonini</taxon>
        <taxon>Cirrhinus</taxon>
    </lineage>
</organism>
<accession>A0ABR3LCB0</accession>
<evidence type="ECO:0000313" key="2">
    <source>
        <dbReference type="EMBL" id="KAL1250483.1"/>
    </source>
</evidence>
<dbReference type="Pfam" id="PF18804">
    <property type="entry name" value="CxC3"/>
    <property type="match status" value="1"/>
</dbReference>
<evidence type="ECO:0000259" key="1">
    <source>
        <dbReference type="Pfam" id="PF18804"/>
    </source>
</evidence>
<gene>
    <name evidence="2" type="ORF">QQF64_018279</name>
</gene>
<sequence>MAAQQDRGRAEDAIFIADILLAQNKAKEAKGTATSATGSKFNVRWVEKDVEGRPLLKRNRSGETRKRASTTVVSVVSSEDATPFEEVPTVTQSNCSQQLFESEMQKLQNILTSADVQGPNNNPSTSTSWCLRQSVAQDEWRKARSYHINCLLSCNVVPEGSCSYCSSPAIIRCRDCMPQEWLCMDCDIHIHKKLTLHNRESCIEGIYKPIEPAVCCVKKDGRYTLVSQESAGRAVILVCINGRYDLHMPNLQCRLCLAHWTPDMSDLIRSGYWPASVNADTLFSVDVFGTFEEMKTVAPSLSRQGFLRMLERRTCHFGRAGKIHGDVFQRSYMEYTFCQYQCEKKWPV</sequence>
<keyword evidence="3" id="KW-1185">Reference proteome</keyword>
<proteinExistence type="predicted"/>
<comment type="caution">
    <text evidence="2">The sequence shown here is derived from an EMBL/GenBank/DDBJ whole genome shotgun (WGS) entry which is preliminary data.</text>
</comment>
<dbReference type="EMBL" id="JAYMGO010000022">
    <property type="protein sequence ID" value="KAL1250483.1"/>
    <property type="molecule type" value="Genomic_DNA"/>
</dbReference>
<protein>
    <recommendedName>
        <fullName evidence="1">CxC3 like cysteine cluster domain-containing protein</fullName>
    </recommendedName>
</protein>
<reference evidence="2 3" key="1">
    <citation type="submission" date="2023-09" db="EMBL/GenBank/DDBJ databases">
        <authorList>
            <person name="Wang M."/>
        </authorList>
    </citation>
    <scope>NUCLEOTIDE SEQUENCE [LARGE SCALE GENOMIC DNA]</scope>
    <source>
        <strain evidence="2">GT-2023</strain>
        <tissue evidence="2">Liver</tissue>
    </source>
</reference>
<name>A0ABR3LCB0_9TELE</name>
<feature type="domain" description="CxC3 like cysteine cluster" evidence="1">
    <location>
        <begin position="209"/>
        <end position="312"/>
    </location>
</feature>
<dbReference type="PANTHER" id="PTHR33104:SF2">
    <property type="entry name" value="CXC3 LIKE CYSTEINE CLUSTER DOMAIN-CONTAINING PROTEIN"/>
    <property type="match status" value="1"/>
</dbReference>